<dbReference type="RefSeq" id="WP_150600297.1">
    <property type="nucleotide sequence ID" value="NZ_CABPRW010000008.1"/>
</dbReference>
<dbReference type="NCBIfam" id="TIGR03510">
    <property type="entry name" value="XapX"/>
    <property type="match status" value="1"/>
</dbReference>
<dbReference type="EMBL" id="CABPRW010000008">
    <property type="protein sequence ID" value="VVE27717.1"/>
    <property type="molecule type" value="Genomic_DNA"/>
</dbReference>
<reference evidence="2 3" key="1">
    <citation type="submission" date="2019-08" db="EMBL/GenBank/DDBJ databases">
        <authorList>
            <person name="Peeters C."/>
        </authorList>
    </citation>
    <scope>NUCLEOTIDE SEQUENCE [LARGE SCALE GENOMIC DNA]</scope>
    <source>
        <strain evidence="2 3">LMG 31113</strain>
    </source>
</reference>
<gene>
    <name evidence="2" type="ORF">PFI31113_03441</name>
</gene>
<feature type="transmembrane region" description="Helical" evidence="1">
    <location>
        <begin position="12"/>
        <end position="31"/>
    </location>
</feature>
<dbReference type="OrthoDB" id="8778565at2"/>
<feature type="transmembrane region" description="Helical" evidence="1">
    <location>
        <begin position="37"/>
        <end position="56"/>
    </location>
</feature>
<dbReference type="Proteomes" id="UP000382577">
    <property type="component" value="Unassembled WGS sequence"/>
</dbReference>
<dbReference type="InterPro" id="IPR020017">
    <property type="entry name" value="XapX_domain"/>
</dbReference>
<keyword evidence="1" id="KW-0472">Membrane</keyword>
<sequence>MHYVYIGRNELGALIVGLVTGTLYSWLNLPIPAPNVLGGIFAIIFTYLGYLIVNAWRRSVTLGRPPAEGANETLTARSS</sequence>
<evidence type="ECO:0000313" key="3">
    <source>
        <dbReference type="Proteomes" id="UP000382577"/>
    </source>
</evidence>
<keyword evidence="1" id="KW-0812">Transmembrane</keyword>
<organism evidence="2 3">
    <name type="scientific">Pandoraea fibrosis</name>
    <dbReference type="NCBI Taxonomy" id="1891094"/>
    <lineage>
        <taxon>Bacteria</taxon>
        <taxon>Pseudomonadati</taxon>
        <taxon>Pseudomonadota</taxon>
        <taxon>Betaproteobacteria</taxon>
        <taxon>Burkholderiales</taxon>
        <taxon>Burkholderiaceae</taxon>
        <taxon>Pandoraea</taxon>
    </lineage>
</organism>
<proteinExistence type="predicted"/>
<dbReference type="AlphaFoldDB" id="A0A5E4WS21"/>
<name>A0A5E4WS21_9BURK</name>
<keyword evidence="1" id="KW-1133">Transmembrane helix</keyword>
<evidence type="ECO:0000313" key="2">
    <source>
        <dbReference type="EMBL" id="VVE27717.1"/>
    </source>
</evidence>
<evidence type="ECO:0000256" key="1">
    <source>
        <dbReference type="SAM" id="Phobius"/>
    </source>
</evidence>
<accession>A0A5E4WS21</accession>
<protein>
    <submittedName>
        <fullName evidence="2">XapX domain-containing protein</fullName>
    </submittedName>
</protein>